<proteinExistence type="predicted"/>
<sequence>TRVNIEFWDIKLRTTGSLLRVKYPEKTWSSEVSGSCIKRRIPHSTVHDVLHKMLSLRVYKIQMIRALKPSDQVVRIYFVVEMLEKTDASPNFLRQVCFLDVATFHVSGVVNRYNCRISGSQNPHVTSELGRGSPKVNVWAGLMHDKLIGEIFFSEKSMTGRSHLDILELLALPQLPPRTMLQQKWAPLHFCHNVRNHLDREMAGRLIGRY</sequence>
<dbReference type="EMBL" id="NEVH01000259">
    <property type="protein sequence ID" value="PNF43766.1"/>
    <property type="molecule type" value="Genomic_DNA"/>
</dbReference>
<dbReference type="AlphaFoldDB" id="A0A2J7RSE8"/>
<organism evidence="1 2">
    <name type="scientific">Cryptotermes secundus</name>
    <dbReference type="NCBI Taxonomy" id="105785"/>
    <lineage>
        <taxon>Eukaryota</taxon>
        <taxon>Metazoa</taxon>
        <taxon>Ecdysozoa</taxon>
        <taxon>Arthropoda</taxon>
        <taxon>Hexapoda</taxon>
        <taxon>Insecta</taxon>
        <taxon>Pterygota</taxon>
        <taxon>Neoptera</taxon>
        <taxon>Polyneoptera</taxon>
        <taxon>Dictyoptera</taxon>
        <taxon>Blattodea</taxon>
        <taxon>Blattoidea</taxon>
        <taxon>Termitoidae</taxon>
        <taxon>Kalotermitidae</taxon>
        <taxon>Cryptotermitinae</taxon>
        <taxon>Cryptotermes</taxon>
    </lineage>
</organism>
<evidence type="ECO:0000313" key="1">
    <source>
        <dbReference type="EMBL" id="PNF43766.1"/>
    </source>
</evidence>
<dbReference type="InParanoid" id="A0A2J7RSE8"/>
<evidence type="ECO:0000313" key="2">
    <source>
        <dbReference type="Proteomes" id="UP000235965"/>
    </source>
</evidence>
<feature type="non-terminal residue" evidence="1">
    <location>
        <position position="1"/>
    </location>
</feature>
<keyword evidence="2" id="KW-1185">Reference proteome</keyword>
<gene>
    <name evidence="1" type="ORF">B7P43_G11408</name>
</gene>
<dbReference type="PANTHER" id="PTHR47326">
    <property type="entry name" value="TRANSPOSABLE ELEMENT TC3 TRANSPOSASE-LIKE PROTEIN"/>
    <property type="match status" value="1"/>
</dbReference>
<comment type="caution">
    <text evidence="1">The sequence shown here is derived from an EMBL/GenBank/DDBJ whole genome shotgun (WGS) entry which is preliminary data.</text>
</comment>
<dbReference type="Proteomes" id="UP000235965">
    <property type="component" value="Unassembled WGS sequence"/>
</dbReference>
<reference evidence="1 2" key="1">
    <citation type="submission" date="2017-12" db="EMBL/GenBank/DDBJ databases">
        <title>Hemimetabolous genomes reveal molecular basis of termite eusociality.</title>
        <authorList>
            <person name="Harrison M.C."/>
            <person name="Jongepier E."/>
            <person name="Robertson H.M."/>
            <person name="Arning N."/>
            <person name="Bitard-Feildel T."/>
            <person name="Chao H."/>
            <person name="Childers C.P."/>
            <person name="Dinh H."/>
            <person name="Doddapaneni H."/>
            <person name="Dugan S."/>
            <person name="Gowin J."/>
            <person name="Greiner C."/>
            <person name="Han Y."/>
            <person name="Hu H."/>
            <person name="Hughes D.S.T."/>
            <person name="Huylmans A.-K."/>
            <person name="Kemena C."/>
            <person name="Kremer L.P.M."/>
            <person name="Lee S.L."/>
            <person name="Lopez-Ezquerra A."/>
            <person name="Mallet L."/>
            <person name="Monroy-Kuhn J.M."/>
            <person name="Moser A."/>
            <person name="Murali S.C."/>
            <person name="Muzny D.M."/>
            <person name="Otani S."/>
            <person name="Piulachs M.-D."/>
            <person name="Poelchau M."/>
            <person name="Qu J."/>
            <person name="Schaub F."/>
            <person name="Wada-Katsumata A."/>
            <person name="Worley K.C."/>
            <person name="Xie Q."/>
            <person name="Ylla G."/>
            <person name="Poulsen M."/>
            <person name="Gibbs R.A."/>
            <person name="Schal C."/>
            <person name="Richards S."/>
            <person name="Belles X."/>
            <person name="Korb J."/>
            <person name="Bornberg-Bauer E."/>
        </authorList>
    </citation>
    <scope>NUCLEOTIDE SEQUENCE [LARGE SCALE GENOMIC DNA]</scope>
    <source>
        <tissue evidence="1">Whole body</tissue>
    </source>
</reference>
<dbReference type="OrthoDB" id="6770078at2759"/>
<name>A0A2J7RSE8_9NEOP</name>
<accession>A0A2J7RSE8</accession>
<dbReference type="PANTHER" id="PTHR47326:SF1">
    <property type="entry name" value="HTH PSQ-TYPE DOMAIN-CONTAINING PROTEIN"/>
    <property type="match status" value="1"/>
</dbReference>
<dbReference type="InterPro" id="IPR036397">
    <property type="entry name" value="RNaseH_sf"/>
</dbReference>
<protein>
    <submittedName>
        <fullName evidence="1">Uncharacterized protein</fullName>
    </submittedName>
</protein>
<dbReference type="Gene3D" id="3.30.420.10">
    <property type="entry name" value="Ribonuclease H-like superfamily/Ribonuclease H"/>
    <property type="match status" value="1"/>
</dbReference>
<dbReference type="STRING" id="105785.A0A2J7RSE8"/>
<dbReference type="GO" id="GO:0003676">
    <property type="term" value="F:nucleic acid binding"/>
    <property type="evidence" value="ECO:0007669"/>
    <property type="project" value="InterPro"/>
</dbReference>